<reference evidence="3" key="1">
    <citation type="submission" date="2022-07" db="EMBL/GenBank/DDBJ databases">
        <title>Chromosome-level genome of Muraenolepis orangiensis.</title>
        <authorList>
            <person name="Kim J."/>
        </authorList>
    </citation>
    <scope>NUCLEOTIDE SEQUENCE</scope>
    <source>
        <strain evidence="3">KU_S4_2022</strain>
        <tissue evidence="3">Muscle</tissue>
    </source>
</reference>
<evidence type="ECO:0000259" key="2">
    <source>
        <dbReference type="Pfam" id="PF16470"/>
    </source>
</evidence>
<keyword evidence="1" id="KW-0732">Signal</keyword>
<dbReference type="EMBL" id="JANIIK010000110">
    <property type="protein sequence ID" value="KAJ3596969.1"/>
    <property type="molecule type" value="Genomic_DNA"/>
</dbReference>
<dbReference type="Proteomes" id="UP001148018">
    <property type="component" value="Unassembled WGS sequence"/>
</dbReference>
<evidence type="ECO:0000256" key="1">
    <source>
        <dbReference type="SAM" id="SignalP"/>
    </source>
</evidence>
<evidence type="ECO:0000313" key="4">
    <source>
        <dbReference type="Proteomes" id="UP001148018"/>
    </source>
</evidence>
<dbReference type="Gene3D" id="3.30.70.850">
    <property type="entry name" value="Peptidase S8, pro-domain"/>
    <property type="match status" value="1"/>
</dbReference>
<dbReference type="OrthoDB" id="6156546at2759"/>
<organism evidence="3 4">
    <name type="scientific">Muraenolepis orangiensis</name>
    <name type="common">Patagonian moray cod</name>
    <dbReference type="NCBI Taxonomy" id="630683"/>
    <lineage>
        <taxon>Eukaryota</taxon>
        <taxon>Metazoa</taxon>
        <taxon>Chordata</taxon>
        <taxon>Craniata</taxon>
        <taxon>Vertebrata</taxon>
        <taxon>Euteleostomi</taxon>
        <taxon>Actinopterygii</taxon>
        <taxon>Neopterygii</taxon>
        <taxon>Teleostei</taxon>
        <taxon>Neoteleostei</taxon>
        <taxon>Acanthomorphata</taxon>
        <taxon>Zeiogadaria</taxon>
        <taxon>Gadariae</taxon>
        <taxon>Gadiformes</taxon>
        <taxon>Muraenolepidoidei</taxon>
        <taxon>Muraenolepididae</taxon>
        <taxon>Muraenolepis</taxon>
    </lineage>
</organism>
<feature type="domain" description="Peptidase S8 pro-domain" evidence="2">
    <location>
        <begin position="34"/>
        <end position="62"/>
    </location>
</feature>
<dbReference type="InterPro" id="IPR032815">
    <property type="entry name" value="S8_pro-domain"/>
</dbReference>
<dbReference type="InterPro" id="IPR038466">
    <property type="entry name" value="S8_pro-domain_sf"/>
</dbReference>
<dbReference type="SUPFAM" id="SSF54897">
    <property type="entry name" value="Protease propeptides/inhibitors"/>
    <property type="match status" value="1"/>
</dbReference>
<dbReference type="AlphaFoldDB" id="A0A9Q0DYW3"/>
<protein>
    <recommendedName>
        <fullName evidence="2">Peptidase S8 pro-domain domain-containing protein</fullName>
    </recommendedName>
</protein>
<keyword evidence="4" id="KW-1185">Reference proteome</keyword>
<comment type="caution">
    <text evidence="3">The sequence shown here is derived from an EMBL/GenBank/DDBJ whole genome shotgun (WGS) entry which is preliminary data.</text>
</comment>
<feature type="signal peptide" evidence="1">
    <location>
        <begin position="1"/>
        <end position="25"/>
    </location>
</feature>
<sequence length="66" mass="6826">MDAGLGLRLALLAVAALWRWGGAAAAAPEVYTNTWAVRIAGGDGEADRVARKHGFINHGNVGPTTL</sequence>
<name>A0A9Q0DYW3_9TELE</name>
<gene>
    <name evidence="3" type="ORF">NHX12_003369</name>
</gene>
<evidence type="ECO:0000313" key="3">
    <source>
        <dbReference type="EMBL" id="KAJ3596969.1"/>
    </source>
</evidence>
<dbReference type="Pfam" id="PF16470">
    <property type="entry name" value="S8_pro-domain"/>
    <property type="match status" value="1"/>
</dbReference>
<accession>A0A9Q0DYW3</accession>
<feature type="chain" id="PRO_5040159812" description="Peptidase S8 pro-domain domain-containing protein" evidence="1">
    <location>
        <begin position="26"/>
        <end position="66"/>
    </location>
</feature>
<proteinExistence type="predicted"/>